<evidence type="ECO:0000313" key="11">
    <source>
        <dbReference type="Proteomes" id="UP000198287"/>
    </source>
</evidence>
<keyword evidence="6" id="KW-0653">Protein transport</keyword>
<dbReference type="GO" id="GO:0006611">
    <property type="term" value="P:protein export from nucleus"/>
    <property type="evidence" value="ECO:0007669"/>
    <property type="project" value="InterPro"/>
</dbReference>
<dbReference type="InterPro" id="IPR016024">
    <property type="entry name" value="ARM-type_fold"/>
</dbReference>
<name>A0A226EDU1_FOLCA</name>
<dbReference type="GO" id="GO:0005737">
    <property type="term" value="C:cytoplasm"/>
    <property type="evidence" value="ECO:0007669"/>
    <property type="project" value="UniProtKB-SubCell"/>
</dbReference>
<dbReference type="OrthoDB" id="10261013at2759"/>
<evidence type="ECO:0000256" key="6">
    <source>
        <dbReference type="ARBA" id="ARBA00022927"/>
    </source>
</evidence>
<dbReference type="SUPFAM" id="SSF48371">
    <property type="entry name" value="ARM repeat"/>
    <property type="match status" value="1"/>
</dbReference>
<dbReference type="Pfam" id="PF08389">
    <property type="entry name" value="Xpo1"/>
    <property type="match status" value="1"/>
</dbReference>
<dbReference type="InterPro" id="IPR040016">
    <property type="entry name" value="XPO6"/>
</dbReference>
<dbReference type="EMBL" id="LNIX01000004">
    <property type="protein sequence ID" value="OXA55590.1"/>
    <property type="molecule type" value="Genomic_DNA"/>
</dbReference>
<sequence>MDHLEEIRLRLECQVNEFFSSTIPNERKQQIGHLLENFSKQEGSWKQALFFLSRQESFSNDFLSMFCITVIENSVKGRWITMSSQEKTELHTTLYNFLIQHASASSHVKCPHFVRNKIIKILTDVGKFSWPRDHPQFLETVLKITANDDTVVIGLLFLKTISEEWPSCKDEISTDRKFELKFHLIKELKKIFDLLFQILSTGLKHYVSVPQSRSGTGSLSPALKEVIALALETCAHFFTWIPFDGSLCSSSTQMSQATEKSALFTPQLITVLCEYASTDTRLVETDTDALENLSILGLNVLNELLYRKYVPKELDQHINIITTFGVTLLCKMFTGIGSKTVTHKYLEKGIELLCLIANSYFFRYDKQSSRQFIALLLNFTFAHTETVFYYECLEIWKLLLDHLISEVPFANFLSREELLDNFKPYLLDLALGIVRSTAKFDIDDDDEYHEDEDDEDVDTLSLSKNVDVLVKIGELLPTESLERVTSTWTSSCQYFESLLNKMDQSKTLIMLENETDIKHFSFVVQLIGRIAEIFYGDVFKNELDRGKTLVQELLGLMIISKNFYFLRSSEVLIQANCEIVYALRAWIVWIARYYSEVILTDCTVNDATSFYEILSVSADFLRFSLDNHVTITPNLILANANFFSMLVNCIRTPHIFKLPWVQTLIHQILPLRESLQEDTFRVLNKSVAILLLLPWQNSTTAEQEWEFRTGLYNQYMKNLMTDMLSSANSSDIPKLLGSIRVLNDQLEILQMECSVSKKICWSVFQEIVLFMHKLIPVYVNRADVSEEILNFFLKVMEVLRQQAGAQFFEETVRIFLGLFTSANIITNIMKDADSSTIVIEKFLKMLEYMIKDPSPSFKKFLPDCLSVALDNIYPVLAQRTSPDMKLVFFQFIRDAVNYRWNYFFPGFLYAAPSASGSPSSVSEEDAEISRRLYQIFETIGQSFLQSDLEVFRFNLNTLAIWNQKHQIYSRMVIDLKMFDGFMSLLIQVLASKSHDLLKEEIAFNLYEMSLVDFTRFWQVFLIQTLQKDFPVLSPDQRLFLAGKFKPKEGSSSSNTSRSGDKIDLTGFTMSLYRFVDDLRYYHFYDECMKAANNGNNNAATGPQQQQQQTIVGSP</sequence>
<evidence type="ECO:0000313" key="10">
    <source>
        <dbReference type="EMBL" id="OXA55590.1"/>
    </source>
</evidence>
<dbReference type="GO" id="GO:0005634">
    <property type="term" value="C:nucleus"/>
    <property type="evidence" value="ECO:0007669"/>
    <property type="project" value="UniProtKB-SubCell"/>
</dbReference>
<evidence type="ECO:0000256" key="7">
    <source>
        <dbReference type="ARBA" id="ARBA00023242"/>
    </source>
</evidence>
<accession>A0A226EDU1</accession>
<keyword evidence="7" id="KW-0539">Nucleus</keyword>
<dbReference type="InterPro" id="IPR011989">
    <property type="entry name" value="ARM-like"/>
</dbReference>
<comment type="caution">
    <text evidence="10">The sequence shown here is derived from an EMBL/GenBank/DDBJ whole genome shotgun (WGS) entry which is preliminary data.</text>
</comment>
<reference evidence="10 11" key="1">
    <citation type="submission" date="2015-12" db="EMBL/GenBank/DDBJ databases">
        <title>The genome of Folsomia candida.</title>
        <authorList>
            <person name="Faddeeva A."/>
            <person name="Derks M.F."/>
            <person name="Anvar Y."/>
            <person name="Smit S."/>
            <person name="Van Straalen N."/>
            <person name="Roelofs D."/>
        </authorList>
    </citation>
    <scope>NUCLEOTIDE SEQUENCE [LARGE SCALE GENOMIC DNA]</scope>
    <source>
        <strain evidence="10 11">VU population</strain>
        <tissue evidence="10">Whole body</tissue>
    </source>
</reference>
<comment type="subcellular location">
    <subcellularLocation>
        <location evidence="2">Cytoplasm</location>
    </subcellularLocation>
    <subcellularLocation>
        <location evidence="1">Nucleus</location>
    </subcellularLocation>
</comment>
<evidence type="ECO:0000256" key="5">
    <source>
        <dbReference type="ARBA" id="ARBA00022490"/>
    </source>
</evidence>
<keyword evidence="5" id="KW-0963">Cytoplasm</keyword>
<dbReference type="PANTHER" id="PTHR21452">
    <property type="entry name" value="EXPORTIN-6"/>
    <property type="match status" value="1"/>
</dbReference>
<keyword evidence="4" id="KW-0813">Transport</keyword>
<dbReference type="PANTHER" id="PTHR21452:SF4">
    <property type="entry name" value="EXPORTIN-6"/>
    <property type="match status" value="1"/>
</dbReference>
<evidence type="ECO:0000259" key="9">
    <source>
        <dbReference type="Pfam" id="PF08389"/>
    </source>
</evidence>
<dbReference type="InterPro" id="IPR013598">
    <property type="entry name" value="Exportin-1/Importin-b-like"/>
</dbReference>
<dbReference type="Gene3D" id="1.25.10.10">
    <property type="entry name" value="Leucine-rich Repeat Variant"/>
    <property type="match status" value="1"/>
</dbReference>
<dbReference type="Proteomes" id="UP000198287">
    <property type="component" value="Unassembled WGS sequence"/>
</dbReference>
<proteinExistence type="inferred from homology"/>
<feature type="region of interest" description="Disordered" evidence="8">
    <location>
        <begin position="1095"/>
        <end position="1114"/>
    </location>
</feature>
<dbReference type="OMA" id="KITRFNH"/>
<dbReference type="STRING" id="158441.A0A226EDU1"/>
<evidence type="ECO:0000256" key="8">
    <source>
        <dbReference type="SAM" id="MobiDB-lite"/>
    </source>
</evidence>
<protein>
    <submittedName>
        <fullName evidence="10">Exportin-6-A</fullName>
    </submittedName>
</protein>
<keyword evidence="11" id="KW-1185">Reference proteome</keyword>
<evidence type="ECO:0000256" key="2">
    <source>
        <dbReference type="ARBA" id="ARBA00004496"/>
    </source>
</evidence>
<feature type="domain" description="Exportin-1/Importin-beta-like" evidence="9">
    <location>
        <begin position="111"/>
        <end position="243"/>
    </location>
</feature>
<evidence type="ECO:0000256" key="1">
    <source>
        <dbReference type="ARBA" id="ARBA00004123"/>
    </source>
</evidence>
<evidence type="ECO:0000256" key="3">
    <source>
        <dbReference type="ARBA" id="ARBA00009466"/>
    </source>
</evidence>
<dbReference type="AlphaFoldDB" id="A0A226EDU1"/>
<dbReference type="GO" id="GO:0005049">
    <property type="term" value="F:nuclear export signal receptor activity"/>
    <property type="evidence" value="ECO:0007669"/>
    <property type="project" value="InterPro"/>
</dbReference>
<evidence type="ECO:0000256" key="4">
    <source>
        <dbReference type="ARBA" id="ARBA00022448"/>
    </source>
</evidence>
<gene>
    <name evidence="10" type="ORF">Fcan01_09242</name>
</gene>
<comment type="similarity">
    <text evidence="3">Belongs to the exportin family.</text>
</comment>
<organism evidence="10 11">
    <name type="scientific">Folsomia candida</name>
    <name type="common">Springtail</name>
    <dbReference type="NCBI Taxonomy" id="158441"/>
    <lineage>
        <taxon>Eukaryota</taxon>
        <taxon>Metazoa</taxon>
        <taxon>Ecdysozoa</taxon>
        <taxon>Arthropoda</taxon>
        <taxon>Hexapoda</taxon>
        <taxon>Collembola</taxon>
        <taxon>Entomobryomorpha</taxon>
        <taxon>Isotomoidea</taxon>
        <taxon>Isotomidae</taxon>
        <taxon>Proisotominae</taxon>
        <taxon>Folsomia</taxon>
    </lineage>
</organism>